<dbReference type="CDD" id="cd17299">
    <property type="entry name" value="acetolactate_decarboxylase"/>
    <property type="match status" value="1"/>
</dbReference>
<comment type="pathway">
    <text evidence="2 9">Polyol metabolism; (R,R)-butane-2,3-diol biosynthesis; (R,R)-butane-2,3-diol from pyruvate: step 2/3.</text>
</comment>
<evidence type="ECO:0000256" key="9">
    <source>
        <dbReference type="PIRNR" id="PIRNR001332"/>
    </source>
</evidence>
<dbReference type="Proteomes" id="UP000192906">
    <property type="component" value="Unassembled WGS sequence"/>
</dbReference>
<reference evidence="11" key="1">
    <citation type="submission" date="2017-04" db="EMBL/GenBank/DDBJ databases">
        <authorList>
            <person name="Varghese N."/>
            <person name="Submissions S."/>
        </authorList>
    </citation>
    <scope>NUCLEOTIDE SEQUENCE [LARGE SCALE GENOMIC DNA]</scope>
    <source>
        <strain evidence="11">K3S</strain>
    </source>
</reference>
<evidence type="ECO:0000256" key="5">
    <source>
        <dbReference type="ARBA" id="ARBA00020164"/>
    </source>
</evidence>
<gene>
    <name evidence="10" type="ORF">SAMN06295933_3184</name>
</gene>
<dbReference type="PANTHER" id="PTHR35524:SF1">
    <property type="entry name" value="ALPHA-ACETOLACTATE DECARBOXYLASE"/>
    <property type="match status" value="1"/>
</dbReference>
<evidence type="ECO:0000256" key="7">
    <source>
        <dbReference type="ARBA" id="ARBA00023061"/>
    </source>
</evidence>
<proteinExistence type="inferred from homology"/>
<dbReference type="PANTHER" id="PTHR35524">
    <property type="entry name" value="ALPHA-ACETOLACTATE DECARBOXYLASE"/>
    <property type="match status" value="1"/>
</dbReference>
<dbReference type="SUPFAM" id="SSF117856">
    <property type="entry name" value="AF0104/ALDC/Ptd012-like"/>
    <property type="match status" value="1"/>
</dbReference>
<keyword evidence="6 9" id="KW-0210">Decarboxylase</keyword>
<evidence type="ECO:0000313" key="10">
    <source>
        <dbReference type="EMBL" id="SMF36645.1"/>
    </source>
</evidence>
<protein>
    <recommendedName>
        <fullName evidence="5 9">Alpha-acetolactate decarboxylase</fullName>
        <ecNumber evidence="4 9">4.1.1.5</ecNumber>
    </recommendedName>
</protein>
<dbReference type="UniPathway" id="UPA00626">
    <property type="reaction ID" value="UER00678"/>
</dbReference>
<dbReference type="EMBL" id="FWZU01000005">
    <property type="protein sequence ID" value="SMF36645.1"/>
    <property type="molecule type" value="Genomic_DNA"/>
</dbReference>
<name>A0A1X7EMP3_9BACT</name>
<accession>A0A1X7EMP3</accession>
<comment type="catalytic activity">
    <reaction evidence="1 9">
        <text>(2S)-2-acetolactate + H(+) = (R)-acetoin + CO2</text>
        <dbReference type="Rhea" id="RHEA:21580"/>
        <dbReference type="ChEBI" id="CHEBI:15378"/>
        <dbReference type="ChEBI" id="CHEBI:15686"/>
        <dbReference type="ChEBI" id="CHEBI:16526"/>
        <dbReference type="ChEBI" id="CHEBI:58476"/>
        <dbReference type="EC" id="4.1.1.5"/>
    </reaction>
</comment>
<evidence type="ECO:0000256" key="3">
    <source>
        <dbReference type="ARBA" id="ARBA00007106"/>
    </source>
</evidence>
<sequence>MTKHMIIFKKIIPVLVFSYILIASFNPAYADETIYQYSTIDSLLLGNYDGDLSVAELKSHGDFGIGTFNSLNGEMVFLDNEVYRVGSDGKAVAVNNSTYVPFVDALNFRTNSILTIDSVASLDELNQKVTKDLPSENLFFAIRIDGRFATMQTRSVPEQKKPYLPLVEVVKHQSLFKFTEIEGTLIGIKSPVYMKGIGVPGFHWHFITKDRTAGGHVLGCNFKNLIAKVGSYSNLLLQLPTTKNFLDSNFTHDKENELKKVEKSSIKE</sequence>
<keyword evidence="11" id="KW-1185">Reference proteome</keyword>
<dbReference type="InterPro" id="IPR005128">
    <property type="entry name" value="Acetolactate_a_deCO2ase"/>
</dbReference>
<evidence type="ECO:0000256" key="6">
    <source>
        <dbReference type="ARBA" id="ARBA00022793"/>
    </source>
</evidence>
<dbReference type="AlphaFoldDB" id="A0A1X7EMP3"/>
<evidence type="ECO:0000256" key="4">
    <source>
        <dbReference type="ARBA" id="ARBA00013204"/>
    </source>
</evidence>
<dbReference type="EC" id="4.1.1.5" evidence="4 9"/>
<dbReference type="GO" id="GO:0047605">
    <property type="term" value="F:acetolactate decarboxylase activity"/>
    <property type="evidence" value="ECO:0007669"/>
    <property type="project" value="UniProtKB-UniRule"/>
</dbReference>
<dbReference type="PIRSF" id="PIRSF001332">
    <property type="entry name" value="Acetolac_decarb"/>
    <property type="match status" value="1"/>
</dbReference>
<evidence type="ECO:0000256" key="1">
    <source>
        <dbReference type="ARBA" id="ARBA00001784"/>
    </source>
</evidence>
<keyword evidence="7 9" id="KW-0005">Acetoin biosynthesis</keyword>
<dbReference type="NCBIfam" id="TIGR01252">
    <property type="entry name" value="acetolac_decarb"/>
    <property type="match status" value="1"/>
</dbReference>
<comment type="similarity">
    <text evidence="3 9">Belongs to the alpha-acetolactate decarboxylase family.</text>
</comment>
<organism evidence="10 11">
    <name type="scientific">Desulfovibrio gilichinskyi</name>
    <dbReference type="NCBI Taxonomy" id="1519643"/>
    <lineage>
        <taxon>Bacteria</taxon>
        <taxon>Pseudomonadati</taxon>
        <taxon>Thermodesulfobacteriota</taxon>
        <taxon>Desulfovibrionia</taxon>
        <taxon>Desulfovibrionales</taxon>
        <taxon>Desulfovibrionaceae</taxon>
        <taxon>Desulfovibrio</taxon>
    </lineage>
</organism>
<dbReference type="Gene3D" id="3.30.1330.80">
    <property type="entry name" value="Hypothetical protein, similar to alpha- acetolactate decarboxylase, domain 2"/>
    <property type="match status" value="2"/>
</dbReference>
<evidence type="ECO:0000256" key="2">
    <source>
        <dbReference type="ARBA" id="ARBA00005170"/>
    </source>
</evidence>
<evidence type="ECO:0000256" key="8">
    <source>
        <dbReference type="ARBA" id="ARBA00023239"/>
    </source>
</evidence>
<dbReference type="Pfam" id="PF03306">
    <property type="entry name" value="AAL_decarboxy"/>
    <property type="match status" value="1"/>
</dbReference>
<dbReference type="STRING" id="1519643.SAMN06295933_3184"/>
<keyword evidence="8 9" id="KW-0456">Lyase</keyword>
<evidence type="ECO:0000313" key="11">
    <source>
        <dbReference type="Proteomes" id="UP000192906"/>
    </source>
</evidence>
<dbReference type="GO" id="GO:0045151">
    <property type="term" value="P:acetoin biosynthetic process"/>
    <property type="evidence" value="ECO:0007669"/>
    <property type="project" value="UniProtKB-UniRule"/>
</dbReference>